<dbReference type="GO" id="GO:0005524">
    <property type="term" value="F:ATP binding"/>
    <property type="evidence" value="ECO:0007669"/>
    <property type="project" value="InterPro"/>
</dbReference>
<dbReference type="InterPro" id="IPR000642">
    <property type="entry name" value="Peptidase_M41"/>
</dbReference>
<dbReference type="GO" id="GO:0006508">
    <property type="term" value="P:proteolysis"/>
    <property type="evidence" value="ECO:0007669"/>
    <property type="project" value="UniProtKB-KW"/>
</dbReference>
<dbReference type="InterPro" id="IPR003959">
    <property type="entry name" value="ATPase_AAA_core"/>
</dbReference>
<proteinExistence type="predicted"/>
<dbReference type="Gene3D" id="1.10.8.60">
    <property type="match status" value="1"/>
</dbReference>
<name>A0A7W6J9T8_9HYPH</name>
<dbReference type="EMBL" id="JACIEZ010000033">
    <property type="protein sequence ID" value="MBB4067438.1"/>
    <property type="molecule type" value="Genomic_DNA"/>
</dbReference>
<keyword evidence="2" id="KW-0378">Hydrolase</keyword>
<evidence type="ECO:0000313" key="2">
    <source>
        <dbReference type="EMBL" id="MBB4067438.1"/>
    </source>
</evidence>
<dbReference type="InterPro" id="IPR003593">
    <property type="entry name" value="AAA+_ATPase"/>
</dbReference>
<keyword evidence="3" id="KW-1185">Reference proteome</keyword>
<dbReference type="GO" id="GO:0004176">
    <property type="term" value="F:ATP-dependent peptidase activity"/>
    <property type="evidence" value="ECO:0007669"/>
    <property type="project" value="InterPro"/>
</dbReference>
<dbReference type="PANTHER" id="PTHR23076">
    <property type="entry name" value="METALLOPROTEASE M41 FTSH"/>
    <property type="match status" value="1"/>
</dbReference>
<dbReference type="RefSeq" id="WP_183368614.1">
    <property type="nucleotide sequence ID" value="NZ_JACIEZ010000033.1"/>
</dbReference>
<dbReference type="GO" id="GO:0004222">
    <property type="term" value="F:metalloendopeptidase activity"/>
    <property type="evidence" value="ECO:0007669"/>
    <property type="project" value="InterPro"/>
</dbReference>
<dbReference type="GO" id="GO:0005886">
    <property type="term" value="C:plasma membrane"/>
    <property type="evidence" value="ECO:0007669"/>
    <property type="project" value="TreeGrafter"/>
</dbReference>
<dbReference type="GO" id="GO:0016887">
    <property type="term" value="F:ATP hydrolysis activity"/>
    <property type="evidence" value="ECO:0007669"/>
    <property type="project" value="InterPro"/>
</dbReference>
<keyword evidence="2" id="KW-0645">Protease</keyword>
<dbReference type="AlphaFoldDB" id="A0A7W6J9T8"/>
<dbReference type="Pfam" id="PF00004">
    <property type="entry name" value="AAA"/>
    <property type="match status" value="1"/>
</dbReference>
<feature type="domain" description="AAA+ ATPase" evidence="1">
    <location>
        <begin position="14"/>
        <end position="154"/>
    </location>
</feature>
<reference evidence="2 3" key="1">
    <citation type="submission" date="2020-08" db="EMBL/GenBank/DDBJ databases">
        <title>Genomic Encyclopedia of Type Strains, Phase IV (KMG-IV): sequencing the most valuable type-strain genomes for metagenomic binning, comparative biology and taxonomic classification.</title>
        <authorList>
            <person name="Goeker M."/>
        </authorList>
    </citation>
    <scope>NUCLEOTIDE SEQUENCE [LARGE SCALE GENOMIC DNA]</scope>
    <source>
        <strain evidence="2 3">DSM 29853</strain>
    </source>
</reference>
<gene>
    <name evidence="2" type="ORF">GGR23_004678</name>
</gene>
<dbReference type="Proteomes" id="UP000528286">
    <property type="component" value="Unassembled WGS sequence"/>
</dbReference>
<dbReference type="SUPFAM" id="SSF140990">
    <property type="entry name" value="FtsH protease domain-like"/>
    <property type="match status" value="1"/>
</dbReference>
<evidence type="ECO:0000259" key="1">
    <source>
        <dbReference type="SMART" id="SM00382"/>
    </source>
</evidence>
<protein>
    <submittedName>
        <fullName evidence="2">ATP-dependent Zn protease</fullName>
    </submittedName>
</protein>
<dbReference type="Gene3D" id="1.20.58.760">
    <property type="entry name" value="Peptidase M41"/>
    <property type="match status" value="1"/>
</dbReference>
<accession>A0A7W6J9T8</accession>
<organism evidence="2 3">
    <name type="scientific">Gellertiella hungarica</name>
    <dbReference type="NCBI Taxonomy" id="1572859"/>
    <lineage>
        <taxon>Bacteria</taxon>
        <taxon>Pseudomonadati</taxon>
        <taxon>Pseudomonadota</taxon>
        <taxon>Alphaproteobacteria</taxon>
        <taxon>Hyphomicrobiales</taxon>
        <taxon>Rhizobiaceae</taxon>
        <taxon>Gellertiella</taxon>
    </lineage>
</organism>
<dbReference type="GO" id="GO:0030163">
    <property type="term" value="P:protein catabolic process"/>
    <property type="evidence" value="ECO:0007669"/>
    <property type="project" value="TreeGrafter"/>
</dbReference>
<sequence length="416" mass="45329">MQEYRLGKIPWADVDKGALLYSPPGTGKTSFALALASECQLHLVATSHAEWQGSKDGHLGSLLAAMRKSFAQAKNNAPSLLFIDELDSIGSRNDFTEYRDYQIQVVNGLLQAIDGIEGREGVIVLGVCNQPDRIDPALLRSGRLERKIHFPLPDARTRLDILKHYFPSLSHDEMLPSVAGRLAGRTGADIERLSREVRRAARASRRDVSMDDVIALLPSMSIPDEADLFRVAVHEAGHAILAAHLEVGTVVSVEIYDFENSFPPEGTNWGRTVTRVQASGGFQSRGSMSDNIAMLLGGMIAEEIVFGDRTTSAGGSNESDLHSATRMATEMISMFGFGESLAFNPGAVSEFDRGNLWRDTISRNQVNAILSGEYERGKQILSSSKPLLLAVALAIKANGRLLGTDLANLMQKSERH</sequence>
<dbReference type="Pfam" id="PF01434">
    <property type="entry name" value="Peptidase_M41"/>
    <property type="match status" value="1"/>
</dbReference>
<dbReference type="Gene3D" id="3.40.50.300">
    <property type="entry name" value="P-loop containing nucleotide triphosphate hydrolases"/>
    <property type="match status" value="1"/>
</dbReference>
<evidence type="ECO:0000313" key="3">
    <source>
        <dbReference type="Proteomes" id="UP000528286"/>
    </source>
</evidence>
<dbReference type="SMART" id="SM00382">
    <property type="entry name" value="AAA"/>
    <property type="match status" value="1"/>
</dbReference>
<dbReference type="InterPro" id="IPR037219">
    <property type="entry name" value="Peptidase_M41-like"/>
</dbReference>
<dbReference type="SUPFAM" id="SSF52540">
    <property type="entry name" value="P-loop containing nucleoside triphosphate hydrolases"/>
    <property type="match status" value="1"/>
</dbReference>
<comment type="caution">
    <text evidence="2">The sequence shown here is derived from an EMBL/GenBank/DDBJ whole genome shotgun (WGS) entry which is preliminary data.</text>
</comment>
<dbReference type="PANTHER" id="PTHR23076:SF97">
    <property type="entry name" value="ATP-DEPENDENT ZINC METALLOPROTEASE YME1L1"/>
    <property type="match status" value="1"/>
</dbReference>
<dbReference type="InterPro" id="IPR027417">
    <property type="entry name" value="P-loop_NTPase"/>
</dbReference>